<feature type="transmembrane region" description="Helical" evidence="1">
    <location>
        <begin position="718"/>
        <end position="739"/>
    </location>
</feature>
<keyword evidence="1" id="KW-1133">Transmembrane helix</keyword>
<keyword evidence="1" id="KW-0812">Transmembrane</keyword>
<evidence type="ECO:0000259" key="3">
    <source>
        <dbReference type="Pfam" id="PF18202"/>
    </source>
</evidence>
<name>A0A7T0LJZ8_9ACTO</name>
<dbReference type="Gene3D" id="2.60.40.3930">
    <property type="match status" value="3"/>
</dbReference>
<evidence type="ECO:0000313" key="5">
    <source>
        <dbReference type="Proteomes" id="UP000594637"/>
    </source>
</evidence>
<protein>
    <submittedName>
        <fullName evidence="4">VaFE repeat-containing surface-anchored protein</fullName>
    </submittedName>
</protein>
<dbReference type="InterPro" id="IPR041100">
    <property type="entry name" value="TQ"/>
</dbReference>
<keyword evidence="2" id="KW-0732">Signal</keyword>
<dbReference type="EMBL" id="CP063989">
    <property type="protein sequence ID" value="QPL04826.1"/>
    <property type="molecule type" value="Genomic_DNA"/>
</dbReference>
<proteinExistence type="predicted"/>
<reference evidence="4 5" key="1">
    <citation type="submission" date="2020-11" db="EMBL/GenBank/DDBJ databases">
        <title>Actinomyces sp. ZJ750.</title>
        <authorList>
            <person name="Zhou J."/>
        </authorList>
    </citation>
    <scope>NUCLEOTIDE SEQUENCE [LARGE SCALE GENOMIC DNA]</scope>
    <source>
        <strain evidence="4 5">ZJ750</strain>
    </source>
</reference>
<evidence type="ECO:0000313" key="4">
    <source>
        <dbReference type="EMBL" id="QPL04826.1"/>
    </source>
</evidence>
<dbReference type="Proteomes" id="UP000594637">
    <property type="component" value="Chromosome"/>
</dbReference>
<evidence type="ECO:0000256" key="2">
    <source>
        <dbReference type="SAM" id="SignalP"/>
    </source>
</evidence>
<evidence type="ECO:0000256" key="1">
    <source>
        <dbReference type="SAM" id="Phobius"/>
    </source>
</evidence>
<dbReference type="KEGG" id="arep:ID810_08665"/>
<dbReference type="AlphaFoldDB" id="A0A7T0LJZ8"/>
<feature type="domain" description="T-Q ester bond containing" evidence="3">
    <location>
        <begin position="330"/>
        <end position="453"/>
    </location>
</feature>
<feature type="signal peptide" evidence="2">
    <location>
        <begin position="1"/>
        <end position="42"/>
    </location>
</feature>
<dbReference type="NCBIfam" id="NF033903">
    <property type="entry name" value="VaFE_rpt"/>
    <property type="match status" value="3"/>
</dbReference>
<keyword evidence="5" id="KW-1185">Reference proteome</keyword>
<accession>A0A7T0LJZ8</accession>
<feature type="domain" description="T-Q ester bond containing" evidence="3">
    <location>
        <begin position="584"/>
        <end position="705"/>
    </location>
</feature>
<dbReference type="Pfam" id="PF18202">
    <property type="entry name" value="TQ"/>
    <property type="match status" value="3"/>
</dbReference>
<feature type="domain" description="T-Q ester bond containing" evidence="3">
    <location>
        <begin position="456"/>
        <end position="579"/>
    </location>
</feature>
<feature type="chain" id="PRO_5033014494" evidence="2">
    <location>
        <begin position="43"/>
        <end position="751"/>
    </location>
</feature>
<organism evidence="4 5">
    <name type="scientific">Actinomyces respiraculi</name>
    <dbReference type="NCBI Taxonomy" id="2744574"/>
    <lineage>
        <taxon>Bacteria</taxon>
        <taxon>Bacillati</taxon>
        <taxon>Actinomycetota</taxon>
        <taxon>Actinomycetes</taxon>
        <taxon>Actinomycetales</taxon>
        <taxon>Actinomycetaceae</taxon>
        <taxon>Actinomyces</taxon>
    </lineage>
</organism>
<dbReference type="RefSeq" id="WP_195858778.1">
    <property type="nucleotide sequence ID" value="NZ_CP063989.1"/>
</dbReference>
<keyword evidence="1" id="KW-0472">Membrane</keyword>
<sequence length="751" mass="78943">MNSTSTTPHPAQISKTLTVLVLLAVTFAVTAVSAVLAPQAHADQNYQGSYGRYVHTSMSANRYWLGPYLPPSGVEQGFDVWCAHMWKSNLAADDVVSPITLEETTGYNTDTAMSVTTPQMAWILKTYNVEATGESGDVRSLNNAAIALLIHANFERDPGADKYGDPSNYVPQLIADVKAGAPDIYEQARVMVEAARASNVQGFTAMVVEGDKTRHGNITGVRVTNEAGENVAGVPFQITLEGPAVFDATGTNTWTGTTTAEALSASWTGTGEGEVTIKQWFKTSRKTLTLLSATDHKTQDTITYGNRPESDSEWVEGPRGRIEVIYGPARIGTTATDKADGDKVLEPGGPVTISDKVCQDPDAPLVPGREYTLTATAVDPATGEPYTDADGNPYTGTATFTPTGPADCAVVDVTLPGEALAGSSVVMFESVAHNGKEVATHADVTDKNQTVTVRQPRVGTTATDQLDGDKQMSSGGPVTITDKVCQDPDAPLVPGHEYTLTATAVDPATGEPYTDADGNPYTGTATFTPNTAQDCGLVDVTLPAAAIRDRSVVMFEKVSLGGHVVATHEDTKDEGQTVKGGTTPGIGTTLTDKADGDKVVDPGTVELEDTVCPTNDLTFEPGREYIIAGRLMDRATGKEVPGTQVRTTFTPKTAQDCAVIPFQVDTTNLPGHDLVAFETAYVPGSETEVLASHEDLNDKGQTVTVTTPPSLARTGADVTALLTGAGVLGTAGLLAIATVRRRKAANTTNNS</sequence>
<gene>
    <name evidence="4" type="ORF">ID810_08665</name>
</gene>